<keyword evidence="3" id="KW-1185">Reference proteome</keyword>
<evidence type="ECO:0000313" key="2">
    <source>
        <dbReference type="EMBL" id="PWN06289.1"/>
    </source>
</evidence>
<feature type="domain" description="HTH LytTR-type" evidence="1">
    <location>
        <begin position="13"/>
        <end position="117"/>
    </location>
</feature>
<dbReference type="InterPro" id="IPR007492">
    <property type="entry name" value="LytTR_DNA-bd_dom"/>
</dbReference>
<dbReference type="RefSeq" id="WP_109647082.1">
    <property type="nucleotide sequence ID" value="NZ_QGGB01000007.1"/>
</dbReference>
<accession>A0A316TSH4</accession>
<dbReference type="Gene3D" id="2.40.50.1020">
    <property type="entry name" value="LytTr DNA-binding domain"/>
    <property type="match status" value="1"/>
</dbReference>
<reference evidence="2 3" key="1">
    <citation type="submission" date="2018-05" db="EMBL/GenBank/DDBJ databases">
        <title>Rhodohalobacter halophilus gen. nov., sp. nov., a moderately halophilic member of the family Balneolaceae.</title>
        <authorList>
            <person name="Liu Z.-W."/>
        </authorList>
    </citation>
    <scope>NUCLEOTIDE SEQUENCE [LARGE SCALE GENOMIC DNA]</scope>
    <source>
        <strain evidence="2 3">8A47</strain>
    </source>
</reference>
<dbReference type="Pfam" id="PF04397">
    <property type="entry name" value="LytTR"/>
    <property type="match status" value="1"/>
</dbReference>
<gene>
    <name evidence="2" type="ORF">DDZ15_10720</name>
</gene>
<dbReference type="PANTHER" id="PTHR37299:SF1">
    <property type="entry name" value="STAGE 0 SPORULATION PROTEIN A HOMOLOG"/>
    <property type="match status" value="1"/>
</dbReference>
<evidence type="ECO:0000313" key="3">
    <source>
        <dbReference type="Proteomes" id="UP000245533"/>
    </source>
</evidence>
<organism evidence="2 3">
    <name type="scientific">Rhodohalobacter mucosus</name>
    <dbReference type="NCBI Taxonomy" id="2079485"/>
    <lineage>
        <taxon>Bacteria</taxon>
        <taxon>Pseudomonadati</taxon>
        <taxon>Balneolota</taxon>
        <taxon>Balneolia</taxon>
        <taxon>Balneolales</taxon>
        <taxon>Balneolaceae</taxon>
        <taxon>Rhodohalobacter</taxon>
    </lineage>
</organism>
<dbReference type="GO" id="GO:0000156">
    <property type="term" value="F:phosphorelay response regulator activity"/>
    <property type="evidence" value="ECO:0007669"/>
    <property type="project" value="InterPro"/>
</dbReference>
<dbReference type="AlphaFoldDB" id="A0A316TSH4"/>
<sequence>MNEPTRLSLHDKVLFEDGSHCCLVALREVRYFETFGNYSKTFFPEGSLLIHRSLNYLESRLPSDHFFRANRQFIVNFSHIQNVHLLKDSTYSIVMSCGKQINISRRRSAAFRELLCL</sequence>
<dbReference type="PROSITE" id="PS50930">
    <property type="entry name" value="HTH_LYTTR"/>
    <property type="match status" value="1"/>
</dbReference>
<dbReference type="PANTHER" id="PTHR37299">
    <property type="entry name" value="TRANSCRIPTIONAL REGULATOR-RELATED"/>
    <property type="match status" value="1"/>
</dbReference>
<dbReference type="OrthoDB" id="2168082at2"/>
<dbReference type="GO" id="GO:0003677">
    <property type="term" value="F:DNA binding"/>
    <property type="evidence" value="ECO:0007669"/>
    <property type="project" value="InterPro"/>
</dbReference>
<evidence type="ECO:0000259" key="1">
    <source>
        <dbReference type="PROSITE" id="PS50930"/>
    </source>
</evidence>
<protein>
    <recommendedName>
        <fullName evidence="1">HTH LytTR-type domain-containing protein</fullName>
    </recommendedName>
</protein>
<name>A0A316TSH4_9BACT</name>
<dbReference type="SMART" id="SM00850">
    <property type="entry name" value="LytTR"/>
    <property type="match status" value="1"/>
</dbReference>
<comment type="caution">
    <text evidence="2">The sequence shown here is derived from an EMBL/GenBank/DDBJ whole genome shotgun (WGS) entry which is preliminary data.</text>
</comment>
<dbReference type="Proteomes" id="UP000245533">
    <property type="component" value="Unassembled WGS sequence"/>
</dbReference>
<dbReference type="InterPro" id="IPR046947">
    <property type="entry name" value="LytR-like"/>
</dbReference>
<proteinExistence type="predicted"/>
<dbReference type="EMBL" id="QGGB01000007">
    <property type="protein sequence ID" value="PWN06289.1"/>
    <property type="molecule type" value="Genomic_DNA"/>
</dbReference>